<dbReference type="RefSeq" id="WP_106354186.1">
    <property type="nucleotide sequence ID" value="NZ_JANSLM010000014.1"/>
</dbReference>
<evidence type="ECO:0000259" key="5">
    <source>
        <dbReference type="PROSITE" id="PS50110"/>
    </source>
</evidence>
<evidence type="ECO:0000313" key="6">
    <source>
        <dbReference type="EMBL" id="MDT8841829.1"/>
    </source>
</evidence>
<dbReference type="EMBL" id="JANSLM010000014">
    <property type="protein sequence ID" value="MDT8841829.1"/>
    <property type="molecule type" value="Genomic_DNA"/>
</dbReference>
<dbReference type="AlphaFoldDB" id="A0AAP5UZ66"/>
<dbReference type="Gene3D" id="1.10.10.10">
    <property type="entry name" value="Winged helix-like DNA-binding domain superfamily/Winged helix DNA-binding domain"/>
    <property type="match status" value="1"/>
</dbReference>
<proteinExistence type="predicted"/>
<dbReference type="InterPro" id="IPR039420">
    <property type="entry name" value="WalR-like"/>
</dbReference>
<feature type="domain" description="Response regulatory" evidence="5">
    <location>
        <begin position="3"/>
        <end position="123"/>
    </location>
</feature>
<dbReference type="GO" id="GO:0003677">
    <property type="term" value="F:DNA binding"/>
    <property type="evidence" value="ECO:0007669"/>
    <property type="project" value="UniProtKB-KW"/>
</dbReference>
<evidence type="ECO:0000256" key="3">
    <source>
        <dbReference type="PROSITE-ProRule" id="PRU00169"/>
    </source>
</evidence>
<comment type="caution">
    <text evidence="6">The sequence shown here is derived from an EMBL/GenBank/DDBJ whole genome shotgun (WGS) entry which is preliminary data.</text>
</comment>
<dbReference type="SMART" id="SM00448">
    <property type="entry name" value="REC"/>
    <property type="match status" value="1"/>
</dbReference>
<dbReference type="InterPro" id="IPR011006">
    <property type="entry name" value="CheY-like_superfamily"/>
</dbReference>
<dbReference type="Pfam" id="PF00072">
    <property type="entry name" value="Response_reg"/>
    <property type="match status" value="1"/>
</dbReference>
<dbReference type="Pfam" id="PF00196">
    <property type="entry name" value="GerE"/>
    <property type="match status" value="1"/>
</dbReference>
<dbReference type="InterPro" id="IPR001789">
    <property type="entry name" value="Sig_transdc_resp-reg_receiver"/>
</dbReference>
<dbReference type="InterPro" id="IPR036388">
    <property type="entry name" value="WH-like_DNA-bd_sf"/>
</dbReference>
<evidence type="ECO:0000256" key="2">
    <source>
        <dbReference type="ARBA" id="ARBA00023125"/>
    </source>
</evidence>
<keyword evidence="1 3" id="KW-0597">Phosphoprotein</keyword>
<dbReference type="SUPFAM" id="SSF52172">
    <property type="entry name" value="CheY-like"/>
    <property type="match status" value="1"/>
</dbReference>
<dbReference type="Gene3D" id="3.40.50.2300">
    <property type="match status" value="1"/>
</dbReference>
<dbReference type="Proteomes" id="UP001246473">
    <property type="component" value="Unassembled WGS sequence"/>
</dbReference>
<dbReference type="CDD" id="cd17535">
    <property type="entry name" value="REC_NarL-like"/>
    <property type="match status" value="1"/>
</dbReference>
<protein>
    <submittedName>
        <fullName evidence="6">Response regulator transcription factor</fullName>
    </submittedName>
</protein>
<dbReference type="PANTHER" id="PTHR43214">
    <property type="entry name" value="TWO-COMPONENT RESPONSE REGULATOR"/>
    <property type="match status" value="1"/>
</dbReference>
<dbReference type="InterPro" id="IPR000792">
    <property type="entry name" value="Tscrpt_reg_LuxR_C"/>
</dbReference>
<reference evidence="6" key="1">
    <citation type="submission" date="2022-08" db="EMBL/GenBank/DDBJ databases">
        <authorList>
            <person name="Kim S.-J."/>
        </authorList>
    </citation>
    <scope>NUCLEOTIDE SEQUENCE</scope>
    <source>
        <strain evidence="6">KJ</strain>
    </source>
</reference>
<dbReference type="InterPro" id="IPR058245">
    <property type="entry name" value="NreC/VraR/RcsB-like_REC"/>
</dbReference>
<dbReference type="PROSITE" id="PS50110">
    <property type="entry name" value="RESPONSE_REGULATORY"/>
    <property type="match status" value="1"/>
</dbReference>
<feature type="domain" description="HTH luxR-type" evidence="4">
    <location>
        <begin position="143"/>
        <end position="208"/>
    </location>
</feature>
<sequence>MLRIGLADDHPVIMDALESAFVEAGGFSVVFKARTGAQLIEALRAAPCDAVVTDYSMTQGMSGGDGLALIAQLLRQFPTVRVIVFTMLANPALCEQLAALGVHGIVSKSDDRAEVLAAMRALSAGGEPPILSPGVRASIGARRSRAPQPLSQRETDVVRLFAQGHSLDEIATSLNRAKTTVATHKQNAMQKLGLTSNAGLVRYAYELGIA</sequence>
<dbReference type="InterPro" id="IPR016032">
    <property type="entry name" value="Sig_transdc_resp-reg_C-effctor"/>
</dbReference>
<feature type="modified residue" description="4-aspartylphosphate" evidence="3">
    <location>
        <position position="54"/>
    </location>
</feature>
<dbReference type="SMART" id="SM00421">
    <property type="entry name" value="HTH_LUXR"/>
    <property type="match status" value="1"/>
</dbReference>
<accession>A0AAP5UZ66</accession>
<gene>
    <name evidence="6" type="ORF">ParKJ_30830</name>
</gene>
<evidence type="ECO:0000259" key="4">
    <source>
        <dbReference type="PROSITE" id="PS50043"/>
    </source>
</evidence>
<dbReference type="CDD" id="cd06170">
    <property type="entry name" value="LuxR_C_like"/>
    <property type="match status" value="1"/>
</dbReference>
<evidence type="ECO:0000256" key="1">
    <source>
        <dbReference type="ARBA" id="ARBA00022553"/>
    </source>
</evidence>
<dbReference type="SUPFAM" id="SSF46894">
    <property type="entry name" value="C-terminal effector domain of the bipartite response regulators"/>
    <property type="match status" value="1"/>
</dbReference>
<dbReference type="GO" id="GO:0006355">
    <property type="term" value="P:regulation of DNA-templated transcription"/>
    <property type="evidence" value="ECO:0007669"/>
    <property type="project" value="InterPro"/>
</dbReference>
<dbReference type="PRINTS" id="PR00038">
    <property type="entry name" value="HTHLUXR"/>
</dbReference>
<organism evidence="6 7">
    <name type="scientific">Paraburkholderia fungorum</name>
    <dbReference type="NCBI Taxonomy" id="134537"/>
    <lineage>
        <taxon>Bacteria</taxon>
        <taxon>Pseudomonadati</taxon>
        <taxon>Pseudomonadota</taxon>
        <taxon>Betaproteobacteria</taxon>
        <taxon>Burkholderiales</taxon>
        <taxon>Burkholderiaceae</taxon>
        <taxon>Paraburkholderia</taxon>
    </lineage>
</organism>
<keyword evidence="2" id="KW-0238">DNA-binding</keyword>
<name>A0AAP5UZ66_9BURK</name>
<evidence type="ECO:0000313" key="7">
    <source>
        <dbReference type="Proteomes" id="UP001246473"/>
    </source>
</evidence>
<dbReference type="PANTHER" id="PTHR43214:SF17">
    <property type="entry name" value="TRANSCRIPTIONAL REGULATORY PROTEIN RCSB"/>
    <property type="match status" value="1"/>
</dbReference>
<dbReference type="GO" id="GO:0000160">
    <property type="term" value="P:phosphorelay signal transduction system"/>
    <property type="evidence" value="ECO:0007669"/>
    <property type="project" value="InterPro"/>
</dbReference>
<dbReference type="PROSITE" id="PS50043">
    <property type="entry name" value="HTH_LUXR_2"/>
    <property type="match status" value="1"/>
</dbReference>